<protein>
    <submittedName>
        <fullName evidence="3">Uncharacterized SAM-binding protein YcdF (DUF218 family)</fullName>
    </submittedName>
</protein>
<dbReference type="InterPro" id="IPR014729">
    <property type="entry name" value="Rossmann-like_a/b/a_fold"/>
</dbReference>
<name>A0ABY0ITK0_9RHOO</name>
<organism evidence="3 4">
    <name type="scientific">Azospira oryzae</name>
    <dbReference type="NCBI Taxonomy" id="146939"/>
    <lineage>
        <taxon>Bacteria</taxon>
        <taxon>Pseudomonadati</taxon>
        <taxon>Pseudomonadota</taxon>
        <taxon>Betaproteobacteria</taxon>
        <taxon>Rhodocyclales</taxon>
        <taxon>Rhodocyclaceae</taxon>
        <taxon>Azospira</taxon>
    </lineage>
</organism>
<gene>
    <name evidence="3" type="ORF">EV678_0941</name>
</gene>
<reference evidence="3 4" key="1">
    <citation type="submission" date="2019-02" db="EMBL/GenBank/DDBJ databases">
        <title>Genomic Encyclopedia of Type Strains, Phase IV (KMG-IV): sequencing the most valuable type-strain genomes for metagenomic binning, comparative biology and taxonomic classification.</title>
        <authorList>
            <person name="Goeker M."/>
        </authorList>
    </citation>
    <scope>NUCLEOTIDE SEQUENCE [LARGE SCALE GENOMIC DNA]</scope>
    <source>
        <strain evidence="3 4">DSM 21223</strain>
    </source>
</reference>
<feature type="transmembrane region" description="Helical" evidence="1">
    <location>
        <begin position="38"/>
        <end position="59"/>
    </location>
</feature>
<keyword evidence="1" id="KW-0812">Transmembrane</keyword>
<dbReference type="InterPro" id="IPR051599">
    <property type="entry name" value="Cell_Envelope_Assoc"/>
</dbReference>
<dbReference type="PANTHER" id="PTHR30336:SF4">
    <property type="entry name" value="ENVELOPE BIOGENESIS FACTOR ELYC"/>
    <property type="match status" value="1"/>
</dbReference>
<dbReference type="Gene3D" id="3.40.50.620">
    <property type="entry name" value="HUPs"/>
    <property type="match status" value="1"/>
</dbReference>
<evidence type="ECO:0000259" key="2">
    <source>
        <dbReference type="Pfam" id="PF02698"/>
    </source>
</evidence>
<keyword evidence="1" id="KW-0472">Membrane</keyword>
<dbReference type="EMBL" id="SHKM01000001">
    <property type="protein sequence ID" value="RZT90130.1"/>
    <property type="molecule type" value="Genomic_DNA"/>
</dbReference>
<dbReference type="RefSeq" id="WP_130458677.1">
    <property type="nucleotide sequence ID" value="NZ_SHKM01000001.1"/>
</dbReference>
<dbReference type="PANTHER" id="PTHR30336">
    <property type="entry name" value="INNER MEMBRANE PROTEIN, PROBABLE PERMEASE"/>
    <property type="match status" value="1"/>
</dbReference>
<feature type="transmembrane region" description="Helical" evidence="1">
    <location>
        <begin position="6"/>
        <end position="31"/>
    </location>
</feature>
<feature type="domain" description="DUF218" evidence="2">
    <location>
        <begin position="85"/>
        <end position="245"/>
    </location>
</feature>
<dbReference type="Pfam" id="PF02698">
    <property type="entry name" value="DUF218"/>
    <property type="match status" value="1"/>
</dbReference>
<evidence type="ECO:0000256" key="1">
    <source>
        <dbReference type="SAM" id="Phobius"/>
    </source>
</evidence>
<sequence length="253" mass="27459">MSTSWLATNLVATFLLPPGNGLGLLLLAFLFRQRRPQLAMSLGLTGGLLLLVLSLPVVGRALVQRLEAPPVVPEQVQEKAKGAGAIVVLGGGRYREAPEYGGDTVGNETLVRLRYAGQLQRQTGLPLLVTGGTPDGGEVSEAEAMARVLRDEFRVPVRWVEGESDNTRENALKTAALLKEAGVSRVLLVSHAWHLPRAALAFSRAGLEVVPMPTLFQRGVPTALDYLPQADGLRASRTALHEWLGRFWYWLRG</sequence>
<keyword evidence="1" id="KW-1133">Transmembrane helix</keyword>
<dbReference type="CDD" id="cd06259">
    <property type="entry name" value="YdcF-like"/>
    <property type="match status" value="1"/>
</dbReference>
<evidence type="ECO:0000313" key="3">
    <source>
        <dbReference type="EMBL" id="RZT90130.1"/>
    </source>
</evidence>
<evidence type="ECO:0000313" key="4">
    <source>
        <dbReference type="Proteomes" id="UP000292136"/>
    </source>
</evidence>
<accession>A0ABY0ITK0</accession>
<dbReference type="Proteomes" id="UP000292136">
    <property type="component" value="Unassembled WGS sequence"/>
</dbReference>
<proteinExistence type="predicted"/>
<comment type="caution">
    <text evidence="3">The sequence shown here is derived from an EMBL/GenBank/DDBJ whole genome shotgun (WGS) entry which is preliminary data.</text>
</comment>
<dbReference type="InterPro" id="IPR003848">
    <property type="entry name" value="DUF218"/>
</dbReference>
<keyword evidence="4" id="KW-1185">Reference proteome</keyword>